<dbReference type="InterPro" id="IPR036869">
    <property type="entry name" value="J_dom_sf"/>
</dbReference>
<feature type="domain" description="J" evidence="8">
    <location>
        <begin position="200"/>
        <end position="264"/>
    </location>
</feature>
<dbReference type="InterPro" id="IPR001623">
    <property type="entry name" value="DnaJ_domain"/>
</dbReference>
<accession>A0A4U1B8K4</accession>
<keyword evidence="2 7" id="KW-0997">Cell inner membrane</keyword>
<dbReference type="EMBL" id="SWDB01000005">
    <property type="protein sequence ID" value="TKB46926.1"/>
    <property type="molecule type" value="Genomic_DNA"/>
</dbReference>
<dbReference type="HAMAP" id="MF_01153">
    <property type="entry name" value="DjlA"/>
    <property type="match status" value="1"/>
</dbReference>
<evidence type="ECO:0000313" key="10">
    <source>
        <dbReference type="Proteomes" id="UP000307999"/>
    </source>
</evidence>
<sequence length="264" mass="29441">MRIWGRVFGTLLGFLVGRIIGAAVGFYLGYKFDQGLGGDFSAFNQQNETQRQNDFFYVTFSVMGHIAKASGQVSADEIAFASGHMNRWGLTGDARQAAQNAFGDGKQPHFNLQEQMKTLKRVCFGRQDLLQMFVEIQIQAAFADDDLHPKEREILHGIGAALGIPARHLDFMLDRIIAGEHFHQQGGQQSPAQQKQRLEDAYKILGVTPQTSARDVKKAYRKLMAQHHPDKLIAKGLPPQLMEDAKQKAQDIQAAYELISKQAA</sequence>
<dbReference type="InterPro" id="IPR023749">
    <property type="entry name" value="DjlA"/>
</dbReference>
<dbReference type="InterPro" id="IPR029024">
    <property type="entry name" value="TerB-like"/>
</dbReference>
<evidence type="ECO:0000256" key="1">
    <source>
        <dbReference type="ARBA" id="ARBA00022475"/>
    </source>
</evidence>
<dbReference type="Pfam" id="PF00226">
    <property type="entry name" value="DnaJ"/>
    <property type="match status" value="1"/>
</dbReference>
<keyword evidence="4 7" id="KW-1133">Transmembrane helix</keyword>
<name>A0A4U1B8K4_9GAMM</name>
<evidence type="ECO:0000256" key="5">
    <source>
        <dbReference type="ARBA" id="ARBA00023136"/>
    </source>
</evidence>
<evidence type="ECO:0000313" key="9">
    <source>
        <dbReference type="EMBL" id="TKB46926.1"/>
    </source>
</evidence>
<keyword evidence="3 7" id="KW-0812">Transmembrane</keyword>
<dbReference type="SUPFAM" id="SSF158682">
    <property type="entry name" value="TerB-like"/>
    <property type="match status" value="1"/>
</dbReference>
<evidence type="ECO:0000259" key="8">
    <source>
        <dbReference type="PROSITE" id="PS50076"/>
    </source>
</evidence>
<dbReference type="InterPro" id="IPR050817">
    <property type="entry name" value="DjlA_DnaK_co-chaperone"/>
</dbReference>
<dbReference type="GO" id="GO:0005886">
    <property type="term" value="C:plasma membrane"/>
    <property type="evidence" value="ECO:0007669"/>
    <property type="project" value="UniProtKB-SubCell"/>
</dbReference>
<proteinExistence type="inferred from homology"/>
<dbReference type="NCBIfam" id="NF006948">
    <property type="entry name" value="PRK09430.1"/>
    <property type="match status" value="1"/>
</dbReference>
<comment type="caution">
    <text evidence="9">The sequence shown here is derived from an EMBL/GenBank/DDBJ whole genome shotgun (WGS) entry which is preliminary data.</text>
</comment>
<keyword evidence="5 7" id="KW-0472">Membrane</keyword>
<dbReference type="Proteomes" id="UP000307999">
    <property type="component" value="Unassembled WGS sequence"/>
</dbReference>
<keyword evidence="1 7" id="KW-1003">Cell membrane</keyword>
<dbReference type="RefSeq" id="WP_136734605.1">
    <property type="nucleotide sequence ID" value="NZ_SWDB01000005.1"/>
</dbReference>
<dbReference type="CDD" id="cd06257">
    <property type="entry name" value="DnaJ"/>
    <property type="match status" value="1"/>
</dbReference>
<comment type="function">
    <text evidence="7">Regulatory DnaK co-chaperone. Direct interaction between DnaK and DjlA is needed for the induction of the wcaABCDE operon, involved in the synthesis of a colanic acid polysaccharide capsule, possibly through activation of the RcsB/RcsC phosphotransfer signaling pathway. The colanic acid capsule may help the bacterium survive conditions outside the host.</text>
</comment>
<keyword evidence="10" id="KW-1185">Reference proteome</keyword>
<dbReference type="Gene3D" id="1.10.287.110">
    <property type="entry name" value="DnaJ domain"/>
    <property type="match status" value="1"/>
</dbReference>
<reference evidence="9 10" key="1">
    <citation type="submission" date="2019-04" db="EMBL/GenBank/DDBJ databases">
        <title>Thalassotalea guangxiensis sp. nov., isolated from sediment of the coastal wetland.</title>
        <authorList>
            <person name="Zheng S."/>
            <person name="Zhang D."/>
        </authorList>
    </citation>
    <scope>NUCLEOTIDE SEQUENCE [LARGE SCALE GENOMIC DNA]</scope>
    <source>
        <strain evidence="9 10">ZS-4</strain>
    </source>
</reference>
<dbReference type="OrthoDB" id="9782583at2"/>
<dbReference type="Pfam" id="PF05099">
    <property type="entry name" value="TerB"/>
    <property type="match status" value="1"/>
</dbReference>
<gene>
    <name evidence="7 9" type="primary">djlA</name>
    <name evidence="9" type="ORF">E8M12_03000</name>
</gene>
<evidence type="ECO:0000256" key="2">
    <source>
        <dbReference type="ARBA" id="ARBA00022519"/>
    </source>
</evidence>
<dbReference type="SMART" id="SM00271">
    <property type="entry name" value="DnaJ"/>
    <property type="match status" value="1"/>
</dbReference>
<protein>
    <recommendedName>
        <fullName evidence="7">Co-chaperone protein DjlA</fullName>
    </recommendedName>
</protein>
<dbReference type="Gene3D" id="1.10.3680.10">
    <property type="entry name" value="TerB-like"/>
    <property type="match status" value="1"/>
</dbReference>
<dbReference type="PROSITE" id="PS50076">
    <property type="entry name" value="DNAJ_2"/>
    <property type="match status" value="1"/>
</dbReference>
<comment type="subunit">
    <text evidence="7">Homodimer.</text>
</comment>
<keyword evidence="6 7" id="KW-0143">Chaperone</keyword>
<organism evidence="9 10">
    <name type="scientific">Thalassotalea mangrovi</name>
    <dbReference type="NCBI Taxonomy" id="2572245"/>
    <lineage>
        <taxon>Bacteria</taxon>
        <taxon>Pseudomonadati</taxon>
        <taxon>Pseudomonadota</taxon>
        <taxon>Gammaproteobacteria</taxon>
        <taxon>Alteromonadales</taxon>
        <taxon>Colwelliaceae</taxon>
        <taxon>Thalassotalea</taxon>
    </lineage>
</organism>
<dbReference type="PRINTS" id="PR00625">
    <property type="entry name" value="JDOMAIN"/>
</dbReference>
<evidence type="ECO:0000256" key="4">
    <source>
        <dbReference type="ARBA" id="ARBA00022989"/>
    </source>
</evidence>
<dbReference type="CDD" id="cd07316">
    <property type="entry name" value="terB_like_DjlA"/>
    <property type="match status" value="1"/>
</dbReference>
<dbReference type="GO" id="GO:0051087">
    <property type="term" value="F:protein-folding chaperone binding"/>
    <property type="evidence" value="ECO:0007669"/>
    <property type="project" value="InterPro"/>
</dbReference>
<evidence type="ECO:0000256" key="3">
    <source>
        <dbReference type="ARBA" id="ARBA00022692"/>
    </source>
</evidence>
<dbReference type="PANTHER" id="PTHR24074">
    <property type="entry name" value="CO-CHAPERONE PROTEIN DJLA"/>
    <property type="match status" value="1"/>
</dbReference>
<dbReference type="SUPFAM" id="SSF46565">
    <property type="entry name" value="Chaperone J-domain"/>
    <property type="match status" value="1"/>
</dbReference>
<comment type="domain">
    <text evidence="7">The transmembrane domain is a dimerization domain.</text>
</comment>
<dbReference type="AlphaFoldDB" id="A0A4U1B8K4"/>
<feature type="topological domain" description="Periplasmic" evidence="7">
    <location>
        <begin position="1"/>
        <end position="6"/>
    </location>
</feature>
<feature type="topological domain" description="Cytoplasmic" evidence="7">
    <location>
        <begin position="31"/>
        <end position="264"/>
    </location>
</feature>
<evidence type="ECO:0000256" key="7">
    <source>
        <dbReference type="HAMAP-Rule" id="MF_01153"/>
    </source>
</evidence>
<dbReference type="InterPro" id="IPR007791">
    <property type="entry name" value="DjlA_N"/>
</dbReference>
<evidence type="ECO:0000256" key="6">
    <source>
        <dbReference type="ARBA" id="ARBA00023186"/>
    </source>
</evidence>
<comment type="subcellular location">
    <subcellularLocation>
        <location evidence="7">Cell inner membrane</location>
        <topology evidence="7">Single-pass type III membrane protein</topology>
    </subcellularLocation>
</comment>